<gene>
    <name evidence="1" type="ORF">CRU87_06980</name>
</gene>
<reference evidence="1 2" key="1">
    <citation type="submission" date="2017-10" db="EMBL/GenBank/DDBJ databases">
        <title>Genomics of the genus Arcobacter.</title>
        <authorList>
            <person name="Perez-Cataluna A."/>
            <person name="Figueras M.J."/>
        </authorList>
    </citation>
    <scope>NUCLEOTIDE SEQUENCE [LARGE SCALE GENOMIC DNA]</scope>
    <source>
        <strain evidence="1 2">LMG 25534</strain>
    </source>
</reference>
<dbReference type="Gene3D" id="1.10.1200.10">
    <property type="entry name" value="ACP-like"/>
    <property type="match status" value="1"/>
</dbReference>
<proteinExistence type="predicted"/>
<accession>A0ABY0EYY5</accession>
<dbReference type="Proteomes" id="UP000289132">
    <property type="component" value="Unassembled WGS sequence"/>
</dbReference>
<organism evidence="1 2">
    <name type="scientific">Aliarcobacter trophiarum LMG 25534</name>
    <dbReference type="NCBI Taxonomy" id="1032241"/>
    <lineage>
        <taxon>Bacteria</taxon>
        <taxon>Pseudomonadati</taxon>
        <taxon>Campylobacterota</taxon>
        <taxon>Epsilonproteobacteria</taxon>
        <taxon>Campylobacterales</taxon>
        <taxon>Arcobacteraceae</taxon>
        <taxon>Aliarcobacter</taxon>
    </lineage>
</organism>
<keyword evidence="2" id="KW-1185">Reference proteome</keyword>
<evidence type="ECO:0000313" key="2">
    <source>
        <dbReference type="Proteomes" id="UP000289132"/>
    </source>
</evidence>
<sequence length="99" mass="11515">MPLFFKFTTKKTGELMQDLKYELKKLIIDECEKDCSIEDIKDDEALFGENSVLELDSMDALQISMAINKKYGLKTTDSKELRKIMYSINTMEEYLIKNG</sequence>
<evidence type="ECO:0000313" key="1">
    <source>
        <dbReference type="EMBL" id="RXJ90965.1"/>
    </source>
</evidence>
<comment type="caution">
    <text evidence="1">The sequence shown here is derived from an EMBL/GenBank/DDBJ whole genome shotgun (WGS) entry which is preliminary data.</text>
</comment>
<dbReference type="SUPFAM" id="SSF47336">
    <property type="entry name" value="ACP-like"/>
    <property type="match status" value="1"/>
</dbReference>
<name>A0ABY0EYY5_9BACT</name>
<protein>
    <submittedName>
        <fullName evidence="1">Acyl carrier protein</fullName>
    </submittedName>
</protein>
<dbReference type="EMBL" id="PDKD01000011">
    <property type="protein sequence ID" value="RXJ90965.1"/>
    <property type="molecule type" value="Genomic_DNA"/>
</dbReference>
<dbReference type="InterPro" id="IPR036736">
    <property type="entry name" value="ACP-like_sf"/>
</dbReference>